<name>A0A0C1ZNW5_9BACT</name>
<accession>A0A0C1ZNW5</accession>
<comment type="caution">
    <text evidence="1">The sequence shown here is derived from an EMBL/GenBank/DDBJ whole genome shotgun (WGS) entry which is preliminary data.</text>
</comment>
<protein>
    <submittedName>
        <fullName evidence="1">Uncharacterized protein</fullName>
    </submittedName>
</protein>
<sequence length="49" mass="5129">MTVAVGGAGESGDQHEGLEDVMDCVRQLGRDVQGLAAPDYIELDPWLGG</sequence>
<proteinExistence type="predicted"/>
<dbReference type="RefSeq" id="WP_153258187.1">
    <property type="nucleotide sequence ID" value="NZ_JMCC02000004.1"/>
</dbReference>
<gene>
    <name evidence="1" type="ORF">DB30_04634</name>
</gene>
<evidence type="ECO:0000313" key="2">
    <source>
        <dbReference type="Proteomes" id="UP000031599"/>
    </source>
</evidence>
<organism evidence="1 2">
    <name type="scientific">Enhygromyxa salina</name>
    <dbReference type="NCBI Taxonomy" id="215803"/>
    <lineage>
        <taxon>Bacteria</taxon>
        <taxon>Pseudomonadati</taxon>
        <taxon>Myxococcota</taxon>
        <taxon>Polyangia</taxon>
        <taxon>Nannocystales</taxon>
        <taxon>Nannocystaceae</taxon>
        <taxon>Enhygromyxa</taxon>
    </lineage>
</organism>
<dbReference type="Proteomes" id="UP000031599">
    <property type="component" value="Unassembled WGS sequence"/>
</dbReference>
<evidence type="ECO:0000313" key="1">
    <source>
        <dbReference type="EMBL" id="KIG19169.1"/>
    </source>
</evidence>
<dbReference type="EMBL" id="JMCC02000004">
    <property type="protein sequence ID" value="KIG19169.1"/>
    <property type="molecule type" value="Genomic_DNA"/>
</dbReference>
<dbReference type="AlphaFoldDB" id="A0A0C1ZNW5"/>
<reference evidence="1 2" key="1">
    <citation type="submission" date="2014-12" db="EMBL/GenBank/DDBJ databases">
        <title>Genome assembly of Enhygromyxa salina DSM 15201.</title>
        <authorList>
            <person name="Sharma G."/>
            <person name="Subramanian S."/>
        </authorList>
    </citation>
    <scope>NUCLEOTIDE SEQUENCE [LARGE SCALE GENOMIC DNA]</scope>
    <source>
        <strain evidence="1 2">DSM 15201</strain>
    </source>
</reference>